<feature type="signal peptide" evidence="1">
    <location>
        <begin position="1"/>
        <end position="22"/>
    </location>
</feature>
<dbReference type="AlphaFoldDB" id="B6IEE7"/>
<proteinExistence type="predicted"/>
<dbReference type="GeneID" id="68917535"/>
<dbReference type="InParanoid" id="B6IEE7"/>
<dbReference type="KEGG" id="cbr:CBG_26053"/>
<dbReference type="HOGENOM" id="CLU_3351569_0_0_1"/>
<evidence type="ECO:0000256" key="1">
    <source>
        <dbReference type="SAM" id="SignalP"/>
    </source>
</evidence>
<feature type="chain" id="PRO_5002846492" evidence="1">
    <location>
        <begin position="23"/>
        <end position="37"/>
    </location>
</feature>
<gene>
    <name evidence="2" type="ORF">CBG26053</name>
    <name evidence="2" type="ORF">CBG_26053</name>
</gene>
<reference evidence="2 3" key="1">
    <citation type="journal article" date="2003" name="PLoS Biol.">
        <title>The genome sequence of Caenorhabditis briggsae: a platform for comparative genomics.</title>
        <authorList>
            <person name="Stein L.D."/>
            <person name="Bao Z."/>
            <person name="Blasiar D."/>
            <person name="Blumenthal T."/>
            <person name="Brent M.R."/>
            <person name="Chen N."/>
            <person name="Chinwalla A."/>
            <person name="Clarke L."/>
            <person name="Clee C."/>
            <person name="Coghlan A."/>
            <person name="Coulson A."/>
            <person name="D'Eustachio P."/>
            <person name="Fitch D.H."/>
            <person name="Fulton L.A."/>
            <person name="Fulton R.E."/>
            <person name="Griffiths-Jones S."/>
            <person name="Harris T.W."/>
            <person name="Hillier L.W."/>
            <person name="Kamath R."/>
            <person name="Kuwabara P.E."/>
            <person name="Mardis E.R."/>
            <person name="Marra M.A."/>
            <person name="Miner T.L."/>
            <person name="Minx P."/>
            <person name="Mullikin J.C."/>
            <person name="Plumb R.W."/>
            <person name="Rogers J."/>
            <person name="Schein J.E."/>
            <person name="Sohrmann M."/>
            <person name="Spieth J."/>
            <person name="Stajich J.E."/>
            <person name="Wei C."/>
            <person name="Willey D."/>
            <person name="Wilson R.K."/>
            <person name="Durbin R."/>
            <person name="Waterston R.H."/>
        </authorList>
    </citation>
    <scope>NUCLEOTIDE SEQUENCE [LARGE SCALE GENOMIC DNA]</scope>
    <source>
        <strain evidence="2 3">AF16</strain>
    </source>
</reference>
<keyword evidence="1" id="KW-0732">Signal</keyword>
<name>B6IEE7_CAEBR</name>
<reference evidence="2 3" key="2">
    <citation type="journal article" date="2011" name="PLoS Genet.">
        <title>Caenorhabditis briggsae recombinant inbred line genotypes reveal inter-strain incompatibility and the evolution of recombination.</title>
        <authorList>
            <person name="Ross J.A."/>
            <person name="Koboldt D.C."/>
            <person name="Staisch J.E."/>
            <person name="Chamberlin H.M."/>
            <person name="Gupta B.P."/>
            <person name="Miller R.D."/>
            <person name="Baird S.E."/>
            <person name="Haag E.S."/>
        </authorList>
    </citation>
    <scope>NUCLEOTIDE SEQUENCE [LARGE SCALE GENOMIC DNA]</scope>
    <source>
        <strain evidence="2 3">AF16</strain>
    </source>
</reference>
<accession>B6IEE7</accession>
<protein>
    <submittedName>
        <fullName evidence="2">Protein CBG26053</fullName>
    </submittedName>
</protein>
<evidence type="ECO:0000313" key="3">
    <source>
        <dbReference type="Proteomes" id="UP000008549"/>
    </source>
</evidence>
<sequence length="37" mass="4440">MLIRHHLFLVFLLTLIFKFSRQFSEETVKFSIAEGKL</sequence>
<dbReference type="EMBL" id="HE601477">
    <property type="protein sequence ID" value="CAR98277.1"/>
    <property type="molecule type" value="Genomic_DNA"/>
</dbReference>
<dbReference type="Proteomes" id="UP000008549">
    <property type="component" value="Unassembled WGS sequence"/>
</dbReference>
<organism evidence="2 3">
    <name type="scientific">Caenorhabditis briggsae</name>
    <dbReference type="NCBI Taxonomy" id="6238"/>
    <lineage>
        <taxon>Eukaryota</taxon>
        <taxon>Metazoa</taxon>
        <taxon>Ecdysozoa</taxon>
        <taxon>Nematoda</taxon>
        <taxon>Chromadorea</taxon>
        <taxon>Rhabditida</taxon>
        <taxon>Rhabditina</taxon>
        <taxon>Rhabditomorpha</taxon>
        <taxon>Rhabditoidea</taxon>
        <taxon>Rhabditidae</taxon>
        <taxon>Peloderinae</taxon>
        <taxon>Caenorhabditis</taxon>
    </lineage>
</organism>
<dbReference type="RefSeq" id="XP_045097850.1">
    <property type="nucleotide sequence ID" value="XM_045244522.1"/>
</dbReference>
<evidence type="ECO:0000313" key="2">
    <source>
        <dbReference type="EMBL" id="CAR98277.1"/>
    </source>
</evidence>
<dbReference type="CTD" id="68917535"/>
<keyword evidence="3" id="KW-1185">Reference proteome</keyword>